<dbReference type="Gene3D" id="1.10.1370.40">
    <property type="match status" value="1"/>
</dbReference>
<dbReference type="Pfam" id="PF01432">
    <property type="entry name" value="Peptidase_M3"/>
    <property type="match status" value="1"/>
</dbReference>
<dbReference type="KEGG" id="dle:111166168"/>
<dbReference type="GO" id="GO:0004222">
    <property type="term" value="F:metalloendopeptidase activity"/>
    <property type="evidence" value="ECO:0007669"/>
    <property type="project" value="InterPro"/>
</dbReference>
<evidence type="ECO:0000256" key="13">
    <source>
        <dbReference type="RuleBase" id="RU003435"/>
    </source>
</evidence>
<keyword evidence="4 13" id="KW-0645">Protease</keyword>
<dbReference type="SUPFAM" id="SSF55486">
    <property type="entry name" value="Metalloproteases ('zincins'), catalytic domain"/>
    <property type="match status" value="1"/>
</dbReference>
<comment type="subunit">
    <text evidence="2">Monomer.</text>
</comment>
<accession>A0A2Y9M7B5</accession>
<comment type="cofactor">
    <cofactor evidence="13">
        <name>Zn(2+)</name>
        <dbReference type="ChEBI" id="CHEBI:29105"/>
    </cofactor>
    <text evidence="13">Binds 1 zinc ion.</text>
</comment>
<protein>
    <recommendedName>
        <fullName evidence="11">Thimet oligopeptidase</fullName>
        <ecNumber evidence="10">3.4.24.15</ecNumber>
    </recommendedName>
</protein>
<evidence type="ECO:0000256" key="4">
    <source>
        <dbReference type="ARBA" id="ARBA00022670"/>
    </source>
</evidence>
<evidence type="ECO:0000256" key="5">
    <source>
        <dbReference type="ARBA" id="ARBA00022723"/>
    </source>
</evidence>
<dbReference type="AlphaFoldDB" id="A0A2Y9M7B5"/>
<organism evidence="16 17">
    <name type="scientific">Delphinapterus leucas</name>
    <name type="common">Beluga whale</name>
    <dbReference type="NCBI Taxonomy" id="9749"/>
    <lineage>
        <taxon>Eukaryota</taxon>
        <taxon>Metazoa</taxon>
        <taxon>Chordata</taxon>
        <taxon>Craniata</taxon>
        <taxon>Vertebrata</taxon>
        <taxon>Euteleostomi</taxon>
        <taxon>Mammalia</taxon>
        <taxon>Eutheria</taxon>
        <taxon>Laurasiatheria</taxon>
        <taxon>Artiodactyla</taxon>
        <taxon>Whippomorpha</taxon>
        <taxon>Cetacea</taxon>
        <taxon>Odontoceti</taxon>
        <taxon>Monodontidae</taxon>
        <taxon>Delphinapterus</taxon>
    </lineage>
</organism>
<evidence type="ECO:0000256" key="12">
    <source>
        <dbReference type="ARBA" id="ARBA00045978"/>
    </source>
</evidence>
<name>A0A2Y9M7B5_DELLE</name>
<dbReference type="GO" id="GO:0006518">
    <property type="term" value="P:peptide metabolic process"/>
    <property type="evidence" value="ECO:0007669"/>
    <property type="project" value="TreeGrafter"/>
</dbReference>
<evidence type="ECO:0000313" key="17">
    <source>
        <dbReference type="RefSeq" id="XP_022413268.1"/>
    </source>
</evidence>
<keyword evidence="5 13" id="KW-0479">Metal-binding</keyword>
<evidence type="ECO:0000313" key="16">
    <source>
        <dbReference type="Proteomes" id="UP000248483"/>
    </source>
</evidence>
<sequence length="174" mass="19097">MNMDKTSQVVATVLGELTQKLKPLGEPGAVAVILELKKAECQRRGLHFDRAQQRLGPALLHEPGGGDALPRGPVPAQRPASACSRFACSRMGATRSPSRPRWPSSPSPRDPPSLLQHNELETYFHEFRHAMHQLCSQPLTTRNPLSDSVDLPVLDVSHQWSHTPVCPSVSGFSR</sequence>
<dbReference type="InterPro" id="IPR001567">
    <property type="entry name" value="Pept_M3A_M3B_dom"/>
</dbReference>
<keyword evidence="7 13" id="KW-0862">Zinc</keyword>
<keyword evidence="6 13" id="KW-0378">Hydrolase</keyword>
<proteinExistence type="inferred from homology"/>
<dbReference type="GO" id="GO:0046872">
    <property type="term" value="F:metal ion binding"/>
    <property type="evidence" value="ECO:0007669"/>
    <property type="project" value="UniProtKB-UniRule"/>
</dbReference>
<feature type="domain" description="Peptidase M3A/M3B catalytic" evidence="15">
    <location>
        <begin position="109"/>
        <end position="138"/>
    </location>
</feature>
<dbReference type="RefSeq" id="XP_022413268.1">
    <property type="nucleotide sequence ID" value="XM_022557560.2"/>
</dbReference>
<feature type="region of interest" description="Disordered" evidence="14">
    <location>
        <begin position="54"/>
        <end position="115"/>
    </location>
</feature>
<keyword evidence="8 13" id="KW-0482">Metalloprotease</keyword>
<dbReference type="GeneID" id="111166168"/>
<dbReference type="EC" id="3.4.24.15" evidence="10"/>
<keyword evidence="3" id="KW-0597">Phosphoprotein</keyword>
<dbReference type="STRING" id="9749.A0A2Y9M7B5"/>
<dbReference type="InterPro" id="IPR024077">
    <property type="entry name" value="Neurolysin/TOP_dom2"/>
</dbReference>
<evidence type="ECO:0000256" key="10">
    <source>
        <dbReference type="ARBA" id="ARBA00039079"/>
    </source>
</evidence>
<comment type="catalytic activity">
    <reaction evidence="9">
        <text>Preferential cleavage of bonds with hydrophobic residues at P1, P2 and P3' and a small residue at P1' in substrates of 5 to 15 residues.</text>
        <dbReference type="EC" id="3.4.24.15"/>
    </reaction>
</comment>
<comment type="function">
    <text evidence="12">Involved in the metabolism of neuropeptides under 20 amino acid residues long. Involved in cytoplasmic peptide degradation. Able to degrade the amyloid-beta precursor protein and generate amyloidogenic fragments. Also acts as a regulator of cannabinoid signaling pathway by mediating degradation of hemopressin, an antagonist peptide of the cannabinoid receptor CNR1.</text>
</comment>
<evidence type="ECO:0000256" key="1">
    <source>
        <dbReference type="ARBA" id="ARBA00006040"/>
    </source>
</evidence>
<dbReference type="GO" id="GO:0006508">
    <property type="term" value="P:proteolysis"/>
    <property type="evidence" value="ECO:0007669"/>
    <property type="project" value="UniProtKB-KW"/>
</dbReference>
<evidence type="ECO:0000256" key="9">
    <source>
        <dbReference type="ARBA" id="ARBA00036235"/>
    </source>
</evidence>
<dbReference type="InParanoid" id="A0A2Y9M7B5"/>
<dbReference type="Proteomes" id="UP000248483">
    <property type="component" value="Unplaced"/>
</dbReference>
<dbReference type="InterPro" id="IPR045090">
    <property type="entry name" value="Pept_M3A_M3B"/>
</dbReference>
<evidence type="ECO:0000259" key="15">
    <source>
        <dbReference type="Pfam" id="PF01432"/>
    </source>
</evidence>
<evidence type="ECO:0000256" key="2">
    <source>
        <dbReference type="ARBA" id="ARBA00011245"/>
    </source>
</evidence>
<reference evidence="17" key="1">
    <citation type="submission" date="2025-08" db="UniProtKB">
        <authorList>
            <consortium name="RefSeq"/>
        </authorList>
    </citation>
    <scope>IDENTIFICATION</scope>
    <source>
        <tissue evidence="17">Blood</tissue>
    </source>
</reference>
<evidence type="ECO:0000256" key="7">
    <source>
        <dbReference type="ARBA" id="ARBA00022833"/>
    </source>
</evidence>
<dbReference type="GO" id="GO:0005758">
    <property type="term" value="C:mitochondrial intermembrane space"/>
    <property type="evidence" value="ECO:0007669"/>
    <property type="project" value="TreeGrafter"/>
</dbReference>
<evidence type="ECO:0000256" key="8">
    <source>
        <dbReference type="ARBA" id="ARBA00023049"/>
    </source>
</evidence>
<dbReference type="PANTHER" id="PTHR11804:SF50">
    <property type="entry name" value="THIMET OLIGOPEPTIDASE"/>
    <property type="match status" value="1"/>
</dbReference>
<comment type="similarity">
    <text evidence="1 13">Belongs to the peptidase M3 family.</text>
</comment>
<evidence type="ECO:0000256" key="3">
    <source>
        <dbReference type="ARBA" id="ARBA00022553"/>
    </source>
</evidence>
<dbReference type="PANTHER" id="PTHR11804">
    <property type="entry name" value="PROTEASE M3 THIMET OLIGOPEPTIDASE-RELATED"/>
    <property type="match status" value="1"/>
</dbReference>
<evidence type="ECO:0000256" key="14">
    <source>
        <dbReference type="SAM" id="MobiDB-lite"/>
    </source>
</evidence>
<keyword evidence="16" id="KW-1185">Reference proteome</keyword>
<evidence type="ECO:0000256" key="11">
    <source>
        <dbReference type="ARBA" id="ARBA00039633"/>
    </source>
</evidence>
<evidence type="ECO:0000256" key="6">
    <source>
        <dbReference type="ARBA" id="ARBA00022801"/>
    </source>
</evidence>
<gene>
    <name evidence="17" type="primary">LOC111166168</name>
</gene>
<dbReference type="Gene3D" id="1.10.1370.10">
    <property type="entry name" value="Neurolysin, domain 3"/>
    <property type="match status" value="1"/>
</dbReference>